<evidence type="ECO:0000256" key="3">
    <source>
        <dbReference type="ARBA" id="ARBA00022833"/>
    </source>
</evidence>
<evidence type="ECO:0000256" key="2">
    <source>
        <dbReference type="ARBA" id="ARBA00022491"/>
    </source>
</evidence>
<keyword evidence="3 7" id="KW-0862">Zinc</keyword>
<protein>
    <submittedName>
        <fullName evidence="8">Transcriptional repressor</fullName>
    </submittedName>
</protein>
<keyword evidence="4" id="KW-0805">Transcription regulation</keyword>
<dbReference type="GO" id="GO:0008270">
    <property type="term" value="F:zinc ion binding"/>
    <property type="evidence" value="ECO:0007669"/>
    <property type="project" value="TreeGrafter"/>
</dbReference>
<evidence type="ECO:0000313" key="8">
    <source>
        <dbReference type="EMBL" id="MCP1334791.1"/>
    </source>
</evidence>
<dbReference type="Pfam" id="PF01475">
    <property type="entry name" value="FUR"/>
    <property type="match status" value="1"/>
</dbReference>
<evidence type="ECO:0000256" key="7">
    <source>
        <dbReference type="PIRSR" id="PIRSR602481-1"/>
    </source>
</evidence>
<evidence type="ECO:0000256" key="1">
    <source>
        <dbReference type="ARBA" id="ARBA00007957"/>
    </source>
</evidence>
<dbReference type="GO" id="GO:0003700">
    <property type="term" value="F:DNA-binding transcription factor activity"/>
    <property type="evidence" value="ECO:0007669"/>
    <property type="project" value="InterPro"/>
</dbReference>
<dbReference type="GO" id="GO:0005829">
    <property type="term" value="C:cytosol"/>
    <property type="evidence" value="ECO:0007669"/>
    <property type="project" value="TreeGrafter"/>
</dbReference>
<keyword evidence="6" id="KW-0804">Transcription</keyword>
<dbReference type="InterPro" id="IPR043135">
    <property type="entry name" value="Fur_C"/>
</dbReference>
<dbReference type="SUPFAM" id="SSF46785">
    <property type="entry name" value="Winged helix' DNA-binding domain"/>
    <property type="match status" value="1"/>
</dbReference>
<gene>
    <name evidence="8" type="ORF">NJQ99_00030</name>
</gene>
<accession>A0A9J6PDU7</accession>
<evidence type="ECO:0000256" key="6">
    <source>
        <dbReference type="ARBA" id="ARBA00023163"/>
    </source>
</evidence>
<dbReference type="InterPro" id="IPR002481">
    <property type="entry name" value="FUR"/>
</dbReference>
<feature type="binding site" evidence="7">
    <location>
        <position position="116"/>
    </location>
    <ligand>
        <name>Zn(2+)</name>
        <dbReference type="ChEBI" id="CHEBI:29105"/>
    </ligand>
</feature>
<keyword evidence="2" id="KW-0678">Repressor</keyword>
<dbReference type="Gene3D" id="1.10.10.10">
    <property type="entry name" value="Winged helix-like DNA-binding domain superfamily/Winged helix DNA-binding domain"/>
    <property type="match status" value="1"/>
</dbReference>
<feature type="binding site" evidence="7">
    <location>
        <position position="113"/>
    </location>
    <ligand>
        <name>Zn(2+)</name>
        <dbReference type="ChEBI" id="CHEBI:29105"/>
    </ligand>
</feature>
<dbReference type="GO" id="GO:1900376">
    <property type="term" value="P:regulation of secondary metabolite biosynthetic process"/>
    <property type="evidence" value="ECO:0007669"/>
    <property type="project" value="TreeGrafter"/>
</dbReference>
<dbReference type="Proteomes" id="UP001055804">
    <property type="component" value="Unassembled WGS sequence"/>
</dbReference>
<dbReference type="InterPro" id="IPR036388">
    <property type="entry name" value="WH-like_DNA-bd_sf"/>
</dbReference>
<keyword evidence="9" id="KW-1185">Reference proteome</keyword>
<dbReference type="GO" id="GO:0045892">
    <property type="term" value="P:negative regulation of DNA-templated transcription"/>
    <property type="evidence" value="ECO:0007669"/>
    <property type="project" value="TreeGrafter"/>
</dbReference>
<dbReference type="PANTHER" id="PTHR33202">
    <property type="entry name" value="ZINC UPTAKE REGULATION PROTEIN"/>
    <property type="match status" value="1"/>
</dbReference>
<name>A0A9J6PDU7_9PROT</name>
<comment type="caution">
    <text evidence="8">The sequence shown here is derived from an EMBL/GenBank/DDBJ whole genome shotgun (WGS) entry which is preliminary data.</text>
</comment>
<dbReference type="RefSeq" id="WP_269330760.1">
    <property type="nucleotide sequence ID" value="NZ_JAMZFT010000001.1"/>
</dbReference>
<comment type="similarity">
    <text evidence="1">Belongs to the Fur family.</text>
</comment>
<dbReference type="AlphaFoldDB" id="A0A9J6PDU7"/>
<feature type="binding site" evidence="7">
    <location>
        <position position="156"/>
    </location>
    <ligand>
        <name>Zn(2+)</name>
        <dbReference type="ChEBI" id="CHEBI:29105"/>
    </ligand>
</feature>
<comment type="cofactor">
    <cofactor evidence="7">
        <name>Zn(2+)</name>
        <dbReference type="ChEBI" id="CHEBI:29105"/>
    </cofactor>
    <text evidence="7">Binds 1 zinc ion per subunit.</text>
</comment>
<dbReference type="GO" id="GO:0000976">
    <property type="term" value="F:transcription cis-regulatory region binding"/>
    <property type="evidence" value="ECO:0007669"/>
    <property type="project" value="TreeGrafter"/>
</dbReference>
<dbReference type="Gene3D" id="3.30.1490.190">
    <property type="match status" value="1"/>
</dbReference>
<keyword evidence="5" id="KW-0238">DNA-binding</keyword>
<evidence type="ECO:0000256" key="4">
    <source>
        <dbReference type="ARBA" id="ARBA00023015"/>
    </source>
</evidence>
<dbReference type="EMBL" id="JAMZFT010000001">
    <property type="protein sequence ID" value="MCP1334791.1"/>
    <property type="molecule type" value="Genomic_DNA"/>
</dbReference>
<evidence type="ECO:0000256" key="5">
    <source>
        <dbReference type="ARBA" id="ARBA00023125"/>
    </source>
</evidence>
<feature type="binding site" evidence="7">
    <location>
        <position position="153"/>
    </location>
    <ligand>
        <name>Zn(2+)</name>
        <dbReference type="ChEBI" id="CHEBI:29105"/>
    </ligand>
</feature>
<keyword evidence="7" id="KW-0479">Metal-binding</keyword>
<reference evidence="8" key="1">
    <citation type="submission" date="2022-06" db="EMBL/GenBank/DDBJ databases">
        <title>Isolation and Genomics of Futiania mangrovii gen. nov., sp. nov., a Rare and Metabolically-versatile member in the Class Alphaproteobacteria.</title>
        <authorList>
            <person name="Liu L."/>
            <person name="Huang W.-C."/>
            <person name="Pan J."/>
            <person name="Li J."/>
            <person name="Huang Y."/>
            <person name="Du H."/>
            <person name="Liu Y."/>
            <person name="Li M."/>
        </authorList>
    </citation>
    <scope>NUCLEOTIDE SEQUENCE</scope>
    <source>
        <strain evidence="8">FT118</strain>
    </source>
</reference>
<dbReference type="InterPro" id="IPR036390">
    <property type="entry name" value="WH_DNA-bd_sf"/>
</dbReference>
<proteinExistence type="inferred from homology"/>
<organism evidence="8 9">
    <name type="scientific">Futiania mangrovi</name>
    <dbReference type="NCBI Taxonomy" id="2959716"/>
    <lineage>
        <taxon>Bacteria</taxon>
        <taxon>Pseudomonadati</taxon>
        <taxon>Pseudomonadota</taxon>
        <taxon>Alphaproteobacteria</taxon>
        <taxon>Futianiales</taxon>
        <taxon>Futianiaceae</taxon>
        <taxon>Futiania</taxon>
    </lineage>
</organism>
<dbReference type="PANTHER" id="PTHR33202:SF6">
    <property type="entry name" value="ZINC UPTAKE REGULATION PROTEIN"/>
    <property type="match status" value="1"/>
</dbReference>
<evidence type="ECO:0000313" key="9">
    <source>
        <dbReference type="Proteomes" id="UP001055804"/>
    </source>
</evidence>
<sequence>MTTHAFPSDAHDHAACIAAGLDAAEDLCARRGERLTVLRRQVLETLLSEHRATGAYEIIERMAERGRRPAAISVYRALDFLQAQGLVHRIERANAFIACAHPGARHGPQFLVCERCGTVAEIADRGVMAAIGKAAREEGFEIHDPVIEVAGRCAACTEARP</sequence>